<name>A0A150LNS9_9BACI</name>
<evidence type="ECO:0000256" key="3">
    <source>
        <dbReference type="ARBA" id="ARBA00009789"/>
    </source>
</evidence>
<dbReference type="FunFam" id="3.90.550.10:FF:000003">
    <property type="entry name" value="2-C-methyl-D-erythritol 4-phosphate cytidylyltransferase"/>
    <property type="match status" value="1"/>
</dbReference>
<dbReference type="PANTHER" id="PTHR32125">
    <property type="entry name" value="2-C-METHYL-D-ERYTHRITOL 4-PHOSPHATE CYTIDYLYLTRANSFERASE, CHLOROPLASTIC"/>
    <property type="match status" value="1"/>
</dbReference>
<dbReference type="Proteomes" id="UP000075683">
    <property type="component" value="Unassembled WGS sequence"/>
</dbReference>
<feature type="site" description="Transition state stabilizer" evidence="7">
    <location>
        <position position="22"/>
    </location>
</feature>
<evidence type="ECO:0000313" key="9">
    <source>
        <dbReference type="Proteomes" id="UP000075683"/>
    </source>
</evidence>
<reference evidence="8 9" key="1">
    <citation type="submission" date="2016-01" db="EMBL/GenBank/DDBJ databases">
        <title>Draft Genome Sequences of Seven Thermophilic Sporeformers Isolated from Foods.</title>
        <authorList>
            <person name="Berendsen E.M."/>
            <person name="Wells-Bennik M.H."/>
            <person name="Krawcyk A.O."/>
            <person name="De Jong A."/>
            <person name="Holsappel S."/>
            <person name="Eijlander R.T."/>
            <person name="Kuipers O.P."/>
        </authorList>
    </citation>
    <scope>NUCLEOTIDE SEQUENCE [LARGE SCALE GENOMIC DNA]</scope>
    <source>
        <strain evidence="8 9">B4135</strain>
    </source>
</reference>
<dbReference type="PANTHER" id="PTHR32125:SF4">
    <property type="entry name" value="2-C-METHYL-D-ERYTHRITOL 4-PHOSPHATE CYTIDYLYLTRANSFERASE, CHLOROPLASTIC"/>
    <property type="match status" value="1"/>
</dbReference>
<dbReference type="Gene3D" id="3.90.550.10">
    <property type="entry name" value="Spore Coat Polysaccharide Biosynthesis Protein SpsA, Chain A"/>
    <property type="match status" value="1"/>
</dbReference>
<comment type="pathway">
    <text evidence="2 7">Isoprenoid biosynthesis; isopentenyl diphosphate biosynthesis via DXP pathway; isopentenyl diphosphate from 1-deoxy-D-xylulose 5-phosphate: step 2/6.</text>
</comment>
<dbReference type="EC" id="2.7.7.60" evidence="7"/>
<evidence type="ECO:0000256" key="1">
    <source>
        <dbReference type="ARBA" id="ARBA00001282"/>
    </source>
</evidence>
<protein>
    <recommendedName>
        <fullName evidence="7">2-C-methyl-D-erythritol 4-phosphate cytidylyltransferase</fullName>
        <ecNumber evidence="7">2.7.7.60</ecNumber>
    </recommendedName>
    <alternativeName>
        <fullName evidence="7">4-diphosphocytidyl-2C-methyl-D-erythritol synthase</fullName>
    </alternativeName>
    <alternativeName>
        <fullName evidence="7">MEP cytidylyltransferase</fullName>
        <shortName evidence="7">MCT</shortName>
    </alternativeName>
</protein>
<dbReference type="PROSITE" id="PS01295">
    <property type="entry name" value="ISPD"/>
    <property type="match status" value="1"/>
</dbReference>
<dbReference type="PATRIC" id="fig|301148.3.peg.487"/>
<dbReference type="GO" id="GO:0050518">
    <property type="term" value="F:2-C-methyl-D-erythritol 4-phosphate cytidylyltransferase activity"/>
    <property type="evidence" value="ECO:0007669"/>
    <property type="project" value="UniProtKB-UniRule"/>
</dbReference>
<dbReference type="InterPro" id="IPR050088">
    <property type="entry name" value="IspD/TarI_cytidylyltransf_bact"/>
</dbReference>
<dbReference type="SUPFAM" id="SSF53448">
    <property type="entry name" value="Nucleotide-diphospho-sugar transferases"/>
    <property type="match status" value="1"/>
</dbReference>
<dbReference type="NCBIfam" id="TIGR00453">
    <property type="entry name" value="ispD"/>
    <property type="match status" value="1"/>
</dbReference>
<dbReference type="Pfam" id="PF01128">
    <property type="entry name" value="IspD"/>
    <property type="match status" value="1"/>
</dbReference>
<keyword evidence="6 7" id="KW-0414">Isoprene biosynthesis</keyword>
<feature type="site" description="Positions MEP for the nucleophilic attack" evidence="7">
    <location>
        <position position="208"/>
    </location>
</feature>
<dbReference type="OrthoDB" id="9806837at2"/>
<dbReference type="RefSeq" id="WP_061569441.1">
    <property type="nucleotide sequence ID" value="NZ_LQYT01000079.1"/>
</dbReference>
<comment type="function">
    <text evidence="7">Catalyzes the formation of 4-diphosphocytidyl-2-C-methyl-D-erythritol from CTP and 2-C-methyl-D-erythritol 4-phosphate (MEP).</text>
</comment>
<keyword evidence="4 7" id="KW-0808">Transferase</keyword>
<dbReference type="InterPro" id="IPR018294">
    <property type="entry name" value="ISPD_synthase_CS"/>
</dbReference>
<evidence type="ECO:0000256" key="2">
    <source>
        <dbReference type="ARBA" id="ARBA00004787"/>
    </source>
</evidence>
<dbReference type="InterPro" id="IPR001228">
    <property type="entry name" value="IspD"/>
</dbReference>
<dbReference type="GO" id="GO:0019288">
    <property type="term" value="P:isopentenyl diphosphate biosynthetic process, methylerythritol 4-phosphate pathway"/>
    <property type="evidence" value="ECO:0007669"/>
    <property type="project" value="UniProtKB-UniRule"/>
</dbReference>
<dbReference type="InterPro" id="IPR029044">
    <property type="entry name" value="Nucleotide-diphossugar_trans"/>
</dbReference>
<keyword evidence="5 7" id="KW-0548">Nucleotidyltransferase</keyword>
<evidence type="ECO:0000313" key="8">
    <source>
        <dbReference type="EMBL" id="KYD13656.1"/>
    </source>
</evidence>
<evidence type="ECO:0000256" key="6">
    <source>
        <dbReference type="ARBA" id="ARBA00023229"/>
    </source>
</evidence>
<feature type="site" description="Transition state stabilizer" evidence="7">
    <location>
        <position position="15"/>
    </location>
</feature>
<comment type="caution">
    <text evidence="8">The sequence shown here is derived from an EMBL/GenBank/DDBJ whole genome shotgun (WGS) entry which is preliminary data.</text>
</comment>
<comment type="similarity">
    <text evidence="3 7">Belongs to the IspD/TarI cytidylyltransferase family. IspD subfamily.</text>
</comment>
<gene>
    <name evidence="7" type="primary">ispD</name>
    <name evidence="8" type="ORF">B4135_2895</name>
</gene>
<dbReference type="HAMAP" id="MF_00108">
    <property type="entry name" value="IspD"/>
    <property type="match status" value="1"/>
</dbReference>
<comment type="catalytic activity">
    <reaction evidence="1 7">
        <text>2-C-methyl-D-erythritol 4-phosphate + CTP + H(+) = 4-CDP-2-C-methyl-D-erythritol + diphosphate</text>
        <dbReference type="Rhea" id="RHEA:13429"/>
        <dbReference type="ChEBI" id="CHEBI:15378"/>
        <dbReference type="ChEBI" id="CHEBI:33019"/>
        <dbReference type="ChEBI" id="CHEBI:37563"/>
        <dbReference type="ChEBI" id="CHEBI:57823"/>
        <dbReference type="ChEBI" id="CHEBI:58262"/>
        <dbReference type="EC" id="2.7.7.60"/>
    </reaction>
</comment>
<evidence type="ECO:0000256" key="5">
    <source>
        <dbReference type="ARBA" id="ARBA00022695"/>
    </source>
</evidence>
<organism evidence="8 9">
    <name type="scientific">Caldibacillus debilis</name>
    <dbReference type="NCBI Taxonomy" id="301148"/>
    <lineage>
        <taxon>Bacteria</taxon>
        <taxon>Bacillati</taxon>
        <taxon>Bacillota</taxon>
        <taxon>Bacilli</taxon>
        <taxon>Bacillales</taxon>
        <taxon>Bacillaceae</taxon>
        <taxon>Caldibacillus</taxon>
    </lineage>
</organism>
<dbReference type="InterPro" id="IPR034683">
    <property type="entry name" value="IspD/TarI"/>
</dbReference>
<evidence type="ECO:0000256" key="7">
    <source>
        <dbReference type="HAMAP-Rule" id="MF_00108"/>
    </source>
</evidence>
<feature type="site" description="Positions MEP for the nucleophilic attack" evidence="7">
    <location>
        <position position="152"/>
    </location>
</feature>
<sequence>MEYVAIVPAAGSGRRMGASKNKLLLSIFGKPLFIYSLQVFEEDPLCKGIVLVVNEKDRWEMEEALRLYRIKKVQALVRGGKERQHSVYEGLKAVKEASAVVIHDGARPFVERKQIEDLLSAVEKHEAAVLAVPVKDTVKRAEGGFILETLERSSLWMIQTPQAFTYPLILEAHRKAERDGFLGTDDASLVERMGKKVALVPGNYDNIKITTAEDLYFSEAIVKKRKLERIDQGE</sequence>
<dbReference type="EMBL" id="LQYT01000079">
    <property type="protein sequence ID" value="KYD13656.1"/>
    <property type="molecule type" value="Genomic_DNA"/>
</dbReference>
<proteinExistence type="inferred from homology"/>
<dbReference type="AlphaFoldDB" id="A0A150LNS9"/>
<dbReference type="UniPathway" id="UPA00056">
    <property type="reaction ID" value="UER00093"/>
</dbReference>
<accession>A0A150LNS9</accession>
<dbReference type="CDD" id="cd02516">
    <property type="entry name" value="CDP-ME_synthetase"/>
    <property type="match status" value="1"/>
</dbReference>
<evidence type="ECO:0000256" key="4">
    <source>
        <dbReference type="ARBA" id="ARBA00022679"/>
    </source>
</evidence>
<dbReference type="STRING" id="301148.B4135_2895"/>